<sequence>GGGAAGRGERLAAARCEAKRKALSLGADAGACRGEAEELSEELRRAAEGASARLRAAQEERACHAGRLEALRARHAGAAEQLRRLSEELAGAEARGAELEAEGRRLQSELGAAAAELAGGRDRAQERGRLCERRHRVLQQSLEASSRRRAGWRLGPRPGTRPSRASGATARRRCAPVAGGRMRRWPPATRPGARSWRRPWQSGTSWSGAQLGLARCRGRRCARWARPICARWARSRLPCGSAIGAAPRSAGRARRR</sequence>
<keyword evidence="4" id="KW-1185">Reference proteome</keyword>
<feature type="non-terminal residue" evidence="3">
    <location>
        <position position="256"/>
    </location>
</feature>
<evidence type="ECO:0000256" key="1">
    <source>
        <dbReference type="SAM" id="Coils"/>
    </source>
</evidence>
<feature type="non-terminal residue" evidence="3">
    <location>
        <position position="1"/>
    </location>
</feature>
<organism evidence="3 4">
    <name type="scientific">Prorocentrum cordatum</name>
    <dbReference type="NCBI Taxonomy" id="2364126"/>
    <lineage>
        <taxon>Eukaryota</taxon>
        <taxon>Sar</taxon>
        <taxon>Alveolata</taxon>
        <taxon>Dinophyceae</taxon>
        <taxon>Prorocentrales</taxon>
        <taxon>Prorocentraceae</taxon>
        <taxon>Prorocentrum</taxon>
    </lineage>
</organism>
<proteinExistence type="predicted"/>
<evidence type="ECO:0000313" key="4">
    <source>
        <dbReference type="Proteomes" id="UP001189429"/>
    </source>
</evidence>
<dbReference type="Proteomes" id="UP001189429">
    <property type="component" value="Unassembled WGS sequence"/>
</dbReference>
<reference evidence="3" key="1">
    <citation type="submission" date="2023-10" db="EMBL/GenBank/DDBJ databases">
        <authorList>
            <person name="Chen Y."/>
            <person name="Shah S."/>
            <person name="Dougan E. K."/>
            <person name="Thang M."/>
            <person name="Chan C."/>
        </authorList>
    </citation>
    <scope>NUCLEOTIDE SEQUENCE [LARGE SCALE GENOMIC DNA]</scope>
</reference>
<accession>A0ABN9RBH8</accession>
<name>A0ABN9RBH8_9DINO</name>
<gene>
    <name evidence="3" type="ORF">PCOR1329_LOCUS19335</name>
</gene>
<evidence type="ECO:0000256" key="2">
    <source>
        <dbReference type="SAM" id="MobiDB-lite"/>
    </source>
</evidence>
<feature type="coiled-coil region" evidence="1">
    <location>
        <begin position="33"/>
        <end position="109"/>
    </location>
</feature>
<feature type="region of interest" description="Disordered" evidence="2">
    <location>
        <begin position="147"/>
        <end position="201"/>
    </location>
</feature>
<comment type="caution">
    <text evidence="3">The sequence shown here is derived from an EMBL/GenBank/DDBJ whole genome shotgun (WGS) entry which is preliminary data.</text>
</comment>
<protein>
    <submittedName>
        <fullName evidence="3">Uncharacterized protein</fullName>
    </submittedName>
</protein>
<evidence type="ECO:0000313" key="3">
    <source>
        <dbReference type="EMBL" id="CAK0816329.1"/>
    </source>
</evidence>
<dbReference type="EMBL" id="CAUYUJ010006164">
    <property type="protein sequence ID" value="CAK0816329.1"/>
    <property type="molecule type" value="Genomic_DNA"/>
</dbReference>
<keyword evidence="1" id="KW-0175">Coiled coil</keyword>